<evidence type="ECO:0000256" key="3">
    <source>
        <dbReference type="ARBA" id="ARBA00022475"/>
    </source>
</evidence>
<evidence type="ECO:0000313" key="11">
    <source>
        <dbReference type="Proteomes" id="UP001172673"/>
    </source>
</evidence>
<keyword evidence="3" id="KW-1003">Cell membrane</keyword>
<evidence type="ECO:0000256" key="7">
    <source>
        <dbReference type="ARBA" id="ARBA00023136"/>
    </source>
</evidence>
<dbReference type="Pfam" id="PF00324">
    <property type="entry name" value="AA_permease"/>
    <property type="match status" value="1"/>
</dbReference>
<sequence length="613" mass="66418">MPAEFYDKATGGDIEKGVENGDYQVQTSVNGEKRRPSAFAYDKEEQLRQGSVTVHHESFFAAFKPSSFKRNPNARVVTEATDSEGRPLKDQPPAEPALAMKLKQRHLQMIAIGGSIGTGLFVGSGSALATGGPASLVIAYGLIGIMLYCTVHALGELAVLFPIAGAFAVYNSRFIDPAWGFAMGWNYALNWLVTLPLELTAASITLSFWPGAADVNPAAWVIIFWITVVAINFFGVRGYGEAEFVFSIIKVAAVIGFCILGIIITTGAVGPQGYLGAHYWYSPGAFNHGFKGLCSTFVTAAFSFGGTELVGLTAAETENPRKSLPTAVKQVFWRICLFYMVSLTIIGCLVPYDNDQLLNGSGSSDANASPFVIAVKNAGISAVPSIMNAVILIAVLSVGNSSIYGSSRTLAALADRGQAPKFFGYIDEAGRPLFAIIFASAIGLLCFIVAAGPDTRQTAFNWMLALSGLSSIITWASICACHIRFRQAWKYNGHSLDELAFRSQPGVIGSWIGLVLNILILIAQFWTGFAPVGYASMSAGDRVQSFFEAYLSFPIIILCYVVFKLWKKPAFKKLQDIDITSGRRELDLAEILAEERAEQATWPKWKKAWKFFC</sequence>
<dbReference type="FunFam" id="1.20.1740.10:FF:000017">
    <property type="entry name" value="Amino acid permease"/>
    <property type="match status" value="1"/>
</dbReference>
<dbReference type="GO" id="GO:0015171">
    <property type="term" value="F:amino acid transmembrane transporter activity"/>
    <property type="evidence" value="ECO:0007669"/>
    <property type="project" value="TreeGrafter"/>
</dbReference>
<keyword evidence="4 8" id="KW-0812">Transmembrane</keyword>
<feature type="domain" description="Amino acid permease/ SLC12A" evidence="9">
    <location>
        <begin position="106"/>
        <end position="573"/>
    </location>
</feature>
<evidence type="ECO:0000313" key="10">
    <source>
        <dbReference type="EMBL" id="KAJ9617135.1"/>
    </source>
</evidence>
<keyword evidence="6 8" id="KW-1133">Transmembrane helix</keyword>
<comment type="subcellular location">
    <subcellularLocation>
        <location evidence="1">Cell membrane</location>
        <topology evidence="1">Multi-pass membrane protein</topology>
    </subcellularLocation>
</comment>
<feature type="transmembrane region" description="Helical" evidence="8">
    <location>
        <begin position="191"/>
        <end position="212"/>
    </location>
</feature>
<evidence type="ECO:0000256" key="5">
    <source>
        <dbReference type="ARBA" id="ARBA00022970"/>
    </source>
</evidence>
<feature type="transmembrane region" description="Helical" evidence="8">
    <location>
        <begin position="546"/>
        <end position="566"/>
    </location>
</feature>
<name>A0AA38XP85_9EURO</name>
<feature type="transmembrane region" description="Helical" evidence="8">
    <location>
        <begin position="290"/>
        <end position="310"/>
    </location>
</feature>
<keyword evidence="2" id="KW-0813">Transport</keyword>
<evidence type="ECO:0000256" key="8">
    <source>
        <dbReference type="SAM" id="Phobius"/>
    </source>
</evidence>
<proteinExistence type="predicted"/>
<feature type="transmembrane region" description="Helical" evidence="8">
    <location>
        <begin position="506"/>
        <end position="526"/>
    </location>
</feature>
<dbReference type="GO" id="GO:0005886">
    <property type="term" value="C:plasma membrane"/>
    <property type="evidence" value="ECO:0007669"/>
    <property type="project" value="UniProtKB-SubCell"/>
</dbReference>
<dbReference type="AlphaFoldDB" id="A0AA38XP85"/>
<evidence type="ECO:0000256" key="2">
    <source>
        <dbReference type="ARBA" id="ARBA00022448"/>
    </source>
</evidence>
<feature type="transmembrane region" description="Helical" evidence="8">
    <location>
        <begin position="218"/>
        <end position="236"/>
    </location>
</feature>
<gene>
    <name evidence="10" type="primary">HIP1_1</name>
    <name evidence="10" type="ORF">H2200_000856</name>
</gene>
<dbReference type="PANTHER" id="PTHR43341">
    <property type="entry name" value="AMINO ACID PERMEASE"/>
    <property type="match status" value="1"/>
</dbReference>
<keyword evidence="7 8" id="KW-0472">Membrane</keyword>
<evidence type="ECO:0000256" key="1">
    <source>
        <dbReference type="ARBA" id="ARBA00004651"/>
    </source>
</evidence>
<feature type="transmembrane region" description="Helical" evidence="8">
    <location>
        <begin position="459"/>
        <end position="485"/>
    </location>
</feature>
<dbReference type="InterPro" id="IPR004762">
    <property type="entry name" value="Amino_acid_permease_fungi"/>
</dbReference>
<comment type="caution">
    <text evidence="10">The sequence shown here is derived from an EMBL/GenBank/DDBJ whole genome shotgun (WGS) entry which is preliminary data.</text>
</comment>
<evidence type="ECO:0000256" key="4">
    <source>
        <dbReference type="ARBA" id="ARBA00022692"/>
    </source>
</evidence>
<reference evidence="10" key="1">
    <citation type="submission" date="2022-10" db="EMBL/GenBank/DDBJ databases">
        <title>Culturing micro-colonial fungi from biological soil crusts in the Mojave desert and describing Neophaeococcomyces mojavensis, and introducing the new genera and species Taxawa tesnikishii.</title>
        <authorList>
            <person name="Kurbessoian T."/>
            <person name="Stajich J.E."/>
        </authorList>
    </citation>
    <scope>NUCLEOTIDE SEQUENCE</scope>
    <source>
        <strain evidence="10">TK_41</strain>
    </source>
</reference>
<dbReference type="InterPro" id="IPR004841">
    <property type="entry name" value="AA-permease/SLC12A_dom"/>
</dbReference>
<feature type="transmembrane region" description="Helical" evidence="8">
    <location>
        <begin position="110"/>
        <end position="131"/>
    </location>
</feature>
<dbReference type="InterPro" id="IPR050524">
    <property type="entry name" value="APC_YAT"/>
</dbReference>
<organism evidence="10 11">
    <name type="scientific">Cladophialophora chaetospira</name>
    <dbReference type="NCBI Taxonomy" id="386627"/>
    <lineage>
        <taxon>Eukaryota</taxon>
        <taxon>Fungi</taxon>
        <taxon>Dikarya</taxon>
        <taxon>Ascomycota</taxon>
        <taxon>Pezizomycotina</taxon>
        <taxon>Eurotiomycetes</taxon>
        <taxon>Chaetothyriomycetidae</taxon>
        <taxon>Chaetothyriales</taxon>
        <taxon>Herpotrichiellaceae</taxon>
        <taxon>Cladophialophora</taxon>
    </lineage>
</organism>
<evidence type="ECO:0000259" key="9">
    <source>
        <dbReference type="Pfam" id="PF00324"/>
    </source>
</evidence>
<protein>
    <submittedName>
        <fullName evidence="10">Histidine permease</fullName>
    </submittedName>
</protein>
<feature type="transmembrane region" description="Helical" evidence="8">
    <location>
        <begin position="137"/>
        <end position="170"/>
    </location>
</feature>
<feature type="transmembrane region" description="Helical" evidence="8">
    <location>
        <begin position="331"/>
        <end position="352"/>
    </location>
</feature>
<dbReference type="Gene3D" id="1.20.1740.10">
    <property type="entry name" value="Amino acid/polyamine transporter I"/>
    <property type="match status" value="1"/>
</dbReference>
<keyword evidence="5" id="KW-0029">Amino-acid transport</keyword>
<feature type="transmembrane region" description="Helical" evidence="8">
    <location>
        <begin position="248"/>
        <end position="270"/>
    </location>
</feature>
<accession>A0AA38XP85</accession>
<evidence type="ECO:0000256" key="6">
    <source>
        <dbReference type="ARBA" id="ARBA00022989"/>
    </source>
</evidence>
<feature type="transmembrane region" description="Helical" evidence="8">
    <location>
        <begin position="433"/>
        <end position="453"/>
    </location>
</feature>
<keyword evidence="11" id="KW-1185">Reference proteome</keyword>
<dbReference type="InterPro" id="IPR004840">
    <property type="entry name" value="Amino_acid_permease_CS"/>
</dbReference>
<dbReference type="Proteomes" id="UP001172673">
    <property type="component" value="Unassembled WGS sequence"/>
</dbReference>
<dbReference type="EMBL" id="JAPDRK010000001">
    <property type="protein sequence ID" value="KAJ9617135.1"/>
    <property type="molecule type" value="Genomic_DNA"/>
</dbReference>
<dbReference type="PROSITE" id="PS00218">
    <property type="entry name" value="AMINO_ACID_PERMEASE_1"/>
    <property type="match status" value="1"/>
</dbReference>
<dbReference type="PANTHER" id="PTHR43341:SF1">
    <property type="entry name" value="GENERAL AMINO-ACID PERMEASE GAP1"/>
    <property type="match status" value="1"/>
</dbReference>
<feature type="transmembrane region" description="Helical" evidence="8">
    <location>
        <begin position="372"/>
        <end position="398"/>
    </location>
</feature>
<dbReference type="NCBIfam" id="TIGR00913">
    <property type="entry name" value="2A0310"/>
    <property type="match status" value="1"/>
</dbReference>